<keyword evidence="3" id="KW-0156">Chromatin regulator</keyword>
<feature type="compositionally biased region" description="Low complexity" evidence="9">
    <location>
        <begin position="343"/>
        <end position="358"/>
    </location>
</feature>
<dbReference type="Pfam" id="PF22994">
    <property type="entry name" value="RSC4_Ig_like"/>
    <property type="match status" value="1"/>
</dbReference>
<accession>A0A6A6UQS1</accession>
<proteinExistence type="predicted"/>
<dbReference type="AlphaFoldDB" id="A0A6A6UQS1"/>
<feature type="compositionally biased region" description="Low complexity" evidence="9">
    <location>
        <begin position="406"/>
        <end position="415"/>
    </location>
</feature>
<dbReference type="InterPro" id="IPR037382">
    <property type="entry name" value="Rsc/polybromo"/>
</dbReference>
<feature type="domain" description="Bromo" evidence="10">
    <location>
        <begin position="210"/>
        <end position="292"/>
    </location>
</feature>
<dbReference type="SMART" id="SM00297">
    <property type="entry name" value="BROMO"/>
    <property type="match status" value="2"/>
</dbReference>
<dbReference type="PANTHER" id="PTHR16062">
    <property type="entry name" value="SWI/SNF-RELATED"/>
    <property type="match status" value="1"/>
</dbReference>
<dbReference type="Pfam" id="PF00439">
    <property type="entry name" value="Bromodomain"/>
    <property type="match status" value="2"/>
</dbReference>
<evidence type="ECO:0000256" key="7">
    <source>
        <dbReference type="ARBA" id="ARBA00023242"/>
    </source>
</evidence>
<keyword evidence="5 8" id="KW-0103">Bromodomain</keyword>
<feature type="domain" description="Bromo" evidence="10">
    <location>
        <begin position="29"/>
        <end position="98"/>
    </location>
</feature>
<keyword evidence="12" id="KW-1185">Reference proteome</keyword>
<dbReference type="GO" id="GO:0006368">
    <property type="term" value="P:transcription elongation by RNA polymerase II"/>
    <property type="evidence" value="ECO:0007669"/>
    <property type="project" value="TreeGrafter"/>
</dbReference>
<feature type="region of interest" description="Disordered" evidence="9">
    <location>
        <begin position="142"/>
        <end position="191"/>
    </location>
</feature>
<feature type="compositionally biased region" description="Low complexity" evidence="9">
    <location>
        <begin position="460"/>
        <end position="470"/>
    </location>
</feature>
<dbReference type="InterPro" id="IPR001487">
    <property type="entry name" value="Bromodomain"/>
</dbReference>
<keyword evidence="7" id="KW-0539">Nucleus</keyword>
<evidence type="ECO:0000256" key="9">
    <source>
        <dbReference type="SAM" id="MobiDB-lite"/>
    </source>
</evidence>
<comment type="subcellular location">
    <subcellularLocation>
        <location evidence="1">Nucleus</location>
    </subcellularLocation>
</comment>
<dbReference type="PRINTS" id="PR00503">
    <property type="entry name" value="BROMODOMAIN"/>
</dbReference>
<evidence type="ECO:0000259" key="10">
    <source>
        <dbReference type="PROSITE" id="PS50014"/>
    </source>
</evidence>
<dbReference type="CDD" id="cd04369">
    <property type="entry name" value="Bromodomain"/>
    <property type="match status" value="1"/>
</dbReference>
<keyword evidence="4" id="KW-0805">Transcription regulation</keyword>
<dbReference type="GO" id="GO:0006338">
    <property type="term" value="P:chromatin remodeling"/>
    <property type="evidence" value="ECO:0007669"/>
    <property type="project" value="InterPro"/>
</dbReference>
<dbReference type="InterPro" id="IPR054551">
    <property type="entry name" value="RSC4_Ig-like"/>
</dbReference>
<dbReference type="EMBL" id="MU004230">
    <property type="protein sequence ID" value="KAF2674612.1"/>
    <property type="molecule type" value="Genomic_DNA"/>
</dbReference>
<feature type="compositionally biased region" description="Polar residues" evidence="9">
    <location>
        <begin position="424"/>
        <end position="434"/>
    </location>
</feature>
<dbReference type="OrthoDB" id="6017at2759"/>
<sequence length="627" mass="69002">MDQSEETAETTTETGIRFLDSIRNARDKTGRPIATNFLTLPDRHIPGYYEVTKLPIALDTIETKLLNREYHNLSALESDCKRMVANAKSFNEKGSALYEDAERVRKTASNFMTRHNPAYRNPNYVAVATPIPDDTHMLDVSMQGTPSYSGRLTMGGAERSARRGSSAISARKSVSIQDDDEDIDPSDPQRFKGRTLEKAQDMIISELIDHEEEGLQIFTPFINLPSRTLTDYYQVIRHPVSLKSLQKRVRGIHGRNAATGISDFHSWDAFEEEVTYVWENAQTYNEDGSEMFNLANEFEETFREKLEAAKALVHKPQAQTLKLKVAEPKQSGIKIKFGAMRDSPSSTPGPSTPARSTPGLLVHNDALERQQQMVSAGVNGARSTVNGGPRNPFTGSGGAIPPLPTSASRSASAASIPVLGNGVKNETATQSPSLNPIHPAHAAVQYGGPLRPTSNSPHPQQQTSSYYTTQASDGPPPGLVPSKFRAKDQDPSDYLLPSVLIQTHPALGLRNPLSFRVPASKTSLHQSVTFTVPASQYQLQITPNIPVAATDRGYRIFVMVNGHRHSENTKLGNQERDKTNPIFECSLGRGGVSKIEVEILAVKVNPKTNKEEVQWEKSTAFVHVLRN</sequence>
<dbReference type="InterPro" id="IPR036427">
    <property type="entry name" value="Bromodomain-like_sf"/>
</dbReference>
<evidence type="ECO:0000256" key="2">
    <source>
        <dbReference type="ARBA" id="ARBA00022737"/>
    </source>
</evidence>
<dbReference type="Gene3D" id="1.20.920.10">
    <property type="entry name" value="Bromodomain-like"/>
    <property type="match status" value="2"/>
</dbReference>
<evidence type="ECO:0000313" key="12">
    <source>
        <dbReference type="Proteomes" id="UP000799302"/>
    </source>
</evidence>
<gene>
    <name evidence="11" type="ORF">BT63DRAFT_408783</name>
</gene>
<organism evidence="11 12">
    <name type="scientific">Microthyrium microscopicum</name>
    <dbReference type="NCBI Taxonomy" id="703497"/>
    <lineage>
        <taxon>Eukaryota</taxon>
        <taxon>Fungi</taxon>
        <taxon>Dikarya</taxon>
        <taxon>Ascomycota</taxon>
        <taxon>Pezizomycotina</taxon>
        <taxon>Dothideomycetes</taxon>
        <taxon>Dothideomycetes incertae sedis</taxon>
        <taxon>Microthyriales</taxon>
        <taxon>Microthyriaceae</taxon>
        <taxon>Microthyrium</taxon>
    </lineage>
</organism>
<evidence type="ECO:0000313" key="11">
    <source>
        <dbReference type="EMBL" id="KAF2674612.1"/>
    </source>
</evidence>
<name>A0A6A6UQS1_9PEZI</name>
<evidence type="ECO:0000256" key="1">
    <source>
        <dbReference type="ARBA" id="ARBA00004123"/>
    </source>
</evidence>
<dbReference type="FunFam" id="1.20.920.10:FF:000083">
    <property type="entry name" value="WGS project CABT00000000 data, contig 2.8"/>
    <property type="match status" value="1"/>
</dbReference>
<feature type="region of interest" description="Disordered" evidence="9">
    <location>
        <begin position="376"/>
        <end position="488"/>
    </location>
</feature>
<protein>
    <submittedName>
        <fullName evidence="11">Bromodomain-containing protein</fullName>
    </submittedName>
</protein>
<evidence type="ECO:0000256" key="8">
    <source>
        <dbReference type="PROSITE-ProRule" id="PRU00035"/>
    </source>
</evidence>
<feature type="compositionally biased region" description="Low complexity" evidence="9">
    <location>
        <begin position="155"/>
        <end position="171"/>
    </location>
</feature>
<dbReference type="Proteomes" id="UP000799302">
    <property type="component" value="Unassembled WGS sequence"/>
</dbReference>
<dbReference type="GO" id="GO:0016586">
    <property type="term" value="C:RSC-type complex"/>
    <property type="evidence" value="ECO:0007669"/>
    <property type="project" value="InterPro"/>
</dbReference>
<dbReference type="SUPFAM" id="SSF47370">
    <property type="entry name" value="Bromodomain"/>
    <property type="match status" value="2"/>
</dbReference>
<evidence type="ECO:0000256" key="3">
    <source>
        <dbReference type="ARBA" id="ARBA00022853"/>
    </source>
</evidence>
<dbReference type="PANTHER" id="PTHR16062:SF19">
    <property type="entry name" value="PROTEIN POLYBROMO-1"/>
    <property type="match status" value="1"/>
</dbReference>
<dbReference type="PROSITE" id="PS50014">
    <property type="entry name" value="BROMODOMAIN_2"/>
    <property type="match status" value="2"/>
</dbReference>
<keyword evidence="2" id="KW-0677">Repeat</keyword>
<keyword evidence="6" id="KW-0804">Transcription</keyword>
<feature type="region of interest" description="Disordered" evidence="9">
    <location>
        <begin position="337"/>
        <end position="359"/>
    </location>
</feature>
<evidence type="ECO:0000256" key="5">
    <source>
        <dbReference type="ARBA" id="ARBA00023117"/>
    </source>
</evidence>
<dbReference type="GO" id="GO:0003682">
    <property type="term" value="F:chromatin binding"/>
    <property type="evidence" value="ECO:0007669"/>
    <property type="project" value="TreeGrafter"/>
</dbReference>
<reference evidence="11" key="1">
    <citation type="journal article" date="2020" name="Stud. Mycol.">
        <title>101 Dothideomycetes genomes: a test case for predicting lifestyles and emergence of pathogens.</title>
        <authorList>
            <person name="Haridas S."/>
            <person name="Albert R."/>
            <person name="Binder M."/>
            <person name="Bloem J."/>
            <person name="Labutti K."/>
            <person name="Salamov A."/>
            <person name="Andreopoulos B."/>
            <person name="Baker S."/>
            <person name="Barry K."/>
            <person name="Bills G."/>
            <person name="Bluhm B."/>
            <person name="Cannon C."/>
            <person name="Castanera R."/>
            <person name="Culley D."/>
            <person name="Daum C."/>
            <person name="Ezra D."/>
            <person name="Gonzalez J."/>
            <person name="Henrissat B."/>
            <person name="Kuo A."/>
            <person name="Liang C."/>
            <person name="Lipzen A."/>
            <person name="Lutzoni F."/>
            <person name="Magnuson J."/>
            <person name="Mondo S."/>
            <person name="Nolan M."/>
            <person name="Ohm R."/>
            <person name="Pangilinan J."/>
            <person name="Park H.-J."/>
            <person name="Ramirez L."/>
            <person name="Alfaro M."/>
            <person name="Sun H."/>
            <person name="Tritt A."/>
            <person name="Yoshinaga Y."/>
            <person name="Zwiers L.-H."/>
            <person name="Turgeon B."/>
            <person name="Goodwin S."/>
            <person name="Spatafora J."/>
            <person name="Crous P."/>
            <person name="Grigoriev I."/>
        </authorList>
    </citation>
    <scope>NUCLEOTIDE SEQUENCE</scope>
    <source>
        <strain evidence="11">CBS 115976</strain>
    </source>
</reference>
<evidence type="ECO:0000256" key="6">
    <source>
        <dbReference type="ARBA" id="ARBA00023163"/>
    </source>
</evidence>
<evidence type="ECO:0000256" key="4">
    <source>
        <dbReference type="ARBA" id="ARBA00023015"/>
    </source>
</evidence>